<evidence type="ECO:0000313" key="2">
    <source>
        <dbReference type="Proteomes" id="UP000700732"/>
    </source>
</evidence>
<sequence length="80" mass="9467">MVIHFIEYVKYDPDLLFPVGCHSILNKSYWNSCRADHPQRTVFMAVDAGSCTFTGKSNNFLLYLYYIPIQYYMELDVSRR</sequence>
<dbReference type="Proteomes" id="UP000700732">
    <property type="component" value="Unassembled WGS sequence"/>
</dbReference>
<organism evidence="1 2">
    <name type="scientific">Spirosoma utsteinense</name>
    <dbReference type="NCBI Taxonomy" id="2585773"/>
    <lineage>
        <taxon>Bacteria</taxon>
        <taxon>Pseudomonadati</taxon>
        <taxon>Bacteroidota</taxon>
        <taxon>Cytophagia</taxon>
        <taxon>Cytophagales</taxon>
        <taxon>Cytophagaceae</taxon>
        <taxon>Spirosoma</taxon>
    </lineage>
</organism>
<protein>
    <submittedName>
        <fullName evidence="1">Uncharacterized protein</fullName>
    </submittedName>
</protein>
<comment type="caution">
    <text evidence="1">The sequence shown here is derived from an EMBL/GenBank/DDBJ whole genome shotgun (WGS) entry which is preliminary data.</text>
</comment>
<name>A0ABR6W0B3_9BACT</name>
<gene>
    <name evidence="1" type="ORF">FH603_48</name>
</gene>
<reference evidence="1 2" key="1">
    <citation type="submission" date="2019-06" db="EMBL/GenBank/DDBJ databases">
        <title>Spirosoma utsteinense sp. nov. isolated from Antarctic ice-free soils.</title>
        <authorList>
            <person name="Tahon G."/>
        </authorList>
    </citation>
    <scope>NUCLEOTIDE SEQUENCE [LARGE SCALE GENOMIC DNA]</scope>
    <source>
        <strain evidence="1 2">LMG 31447</strain>
    </source>
</reference>
<keyword evidence="2" id="KW-1185">Reference proteome</keyword>
<accession>A0ABR6W0B3</accession>
<dbReference type="EMBL" id="VFIA01000001">
    <property type="protein sequence ID" value="MBC3789568.1"/>
    <property type="molecule type" value="Genomic_DNA"/>
</dbReference>
<evidence type="ECO:0000313" key="1">
    <source>
        <dbReference type="EMBL" id="MBC3789568.1"/>
    </source>
</evidence>
<proteinExistence type="predicted"/>